<dbReference type="EMBL" id="VJMZ01000001">
    <property type="protein sequence ID" value="TRM12577.1"/>
    <property type="molecule type" value="Genomic_DNA"/>
</dbReference>
<dbReference type="SUPFAM" id="SSF48576">
    <property type="entry name" value="Terpenoid synthases"/>
    <property type="match status" value="1"/>
</dbReference>
<evidence type="ECO:0000313" key="1">
    <source>
        <dbReference type="EMBL" id="TRM12577.1"/>
    </source>
</evidence>
<comment type="caution">
    <text evidence="1">The sequence shown here is derived from an EMBL/GenBank/DDBJ whole genome shotgun (WGS) entry which is preliminary data.</text>
</comment>
<protein>
    <recommendedName>
        <fullName evidence="3">Heptaprenyl diphosphate synthase</fullName>
    </recommendedName>
</protein>
<dbReference type="InterPro" id="IPR009920">
    <property type="entry name" value="HEPPP_synth_su1"/>
</dbReference>
<proteinExistence type="predicted"/>
<reference evidence="1 2" key="1">
    <citation type="submission" date="2019-07" db="EMBL/GenBank/DDBJ databases">
        <title>Genomic analysis of Lentibacillus sp. NKC851-2.</title>
        <authorList>
            <person name="Oh Y.J."/>
        </authorList>
    </citation>
    <scope>NUCLEOTIDE SEQUENCE [LARGE SCALE GENOMIC DNA]</scope>
    <source>
        <strain evidence="1 2">NKC851-2</strain>
    </source>
</reference>
<accession>A0A549YL35</accession>
<dbReference type="GO" id="GO:0009234">
    <property type="term" value="P:menaquinone biosynthetic process"/>
    <property type="evidence" value="ECO:0007669"/>
    <property type="project" value="InterPro"/>
</dbReference>
<evidence type="ECO:0000313" key="2">
    <source>
        <dbReference type="Proteomes" id="UP000319280"/>
    </source>
</evidence>
<dbReference type="Pfam" id="PF07307">
    <property type="entry name" value="HEPPP_synt_1"/>
    <property type="match status" value="1"/>
</dbReference>
<dbReference type="RefSeq" id="WP_142791537.1">
    <property type="nucleotide sequence ID" value="NZ_VJMZ01000001.1"/>
</dbReference>
<keyword evidence="2" id="KW-1185">Reference proteome</keyword>
<dbReference type="InterPro" id="IPR008949">
    <property type="entry name" value="Isoprenoid_synthase_dom_sf"/>
</dbReference>
<dbReference type="Gene3D" id="1.20.120.1450">
    <property type="match status" value="1"/>
</dbReference>
<gene>
    <name evidence="1" type="ORF">FH966_13200</name>
</gene>
<sequence>MVVLQTSSIELNNLKVLINEKIHNSLIKKYVQDPYLNDDKLYMLTLVLNNTALPDEKKKNYITAAMLVQMALDIHDAVPETNDCVQTDDEVKSKQLSVLAGDYYSSLYYLLLSEVEEVELIRVLATAIKEINEGKMELHYKMNDDSFYISMQLIKKVESLLIIRVAEFTGEKMIRDIAAEWLTIRKLSTARKPSDSGVKEVPLDIWDEHIASKDRQTIETFLNRELRSINHHLVRFPSRLAGLSTELKETLNESLANSRSIAEEG</sequence>
<dbReference type="Proteomes" id="UP000319280">
    <property type="component" value="Unassembled WGS sequence"/>
</dbReference>
<evidence type="ECO:0008006" key="3">
    <source>
        <dbReference type="Google" id="ProtNLM"/>
    </source>
</evidence>
<name>A0A549YL35_9BACI</name>
<dbReference type="AlphaFoldDB" id="A0A549YL35"/>
<organism evidence="1 2">
    <name type="scientific">Lentibacillus cibarius</name>
    <dbReference type="NCBI Taxonomy" id="2583219"/>
    <lineage>
        <taxon>Bacteria</taxon>
        <taxon>Bacillati</taxon>
        <taxon>Bacillota</taxon>
        <taxon>Bacilli</taxon>
        <taxon>Bacillales</taxon>
        <taxon>Bacillaceae</taxon>
        <taxon>Lentibacillus</taxon>
    </lineage>
</organism>